<dbReference type="Pfam" id="PF13614">
    <property type="entry name" value="AAA_31"/>
    <property type="match status" value="1"/>
</dbReference>
<keyword evidence="11" id="KW-0812">Transmembrane</keyword>
<keyword evidence="5" id="KW-0418">Kinase</keyword>
<keyword evidence="11" id="KW-1133">Transmembrane helix</keyword>
<dbReference type="PANTHER" id="PTHR32309">
    <property type="entry name" value="TYROSINE-PROTEIN KINASE"/>
    <property type="match status" value="1"/>
</dbReference>
<dbReference type="InterPro" id="IPR025669">
    <property type="entry name" value="AAA_dom"/>
</dbReference>
<keyword evidence="14" id="KW-1185">Reference proteome</keyword>
<keyword evidence="3 13" id="KW-0808">Transferase</keyword>
<dbReference type="PANTHER" id="PTHR32309:SF13">
    <property type="entry name" value="FERRIC ENTEROBACTIN TRANSPORT PROTEIN FEPE"/>
    <property type="match status" value="1"/>
</dbReference>
<dbReference type="InterPro" id="IPR005702">
    <property type="entry name" value="Wzc-like_C"/>
</dbReference>
<dbReference type="GO" id="GO:0004715">
    <property type="term" value="F:non-membrane spanning protein tyrosine kinase activity"/>
    <property type="evidence" value="ECO:0007669"/>
    <property type="project" value="UniProtKB-EC"/>
</dbReference>
<dbReference type="InterPro" id="IPR050445">
    <property type="entry name" value="Bact_polysacc_biosynth/exp"/>
</dbReference>
<proteinExistence type="inferred from homology"/>
<accession>A0ABT4ZLJ9</accession>
<comment type="similarity">
    <text evidence="1">Belongs to the CpsD/CapB family.</text>
</comment>
<evidence type="ECO:0000256" key="6">
    <source>
        <dbReference type="ARBA" id="ARBA00022840"/>
    </source>
</evidence>
<feature type="coiled-coil region" evidence="9">
    <location>
        <begin position="344"/>
        <end position="374"/>
    </location>
</feature>
<dbReference type="Proteomes" id="UP001211711">
    <property type="component" value="Unassembled WGS sequence"/>
</dbReference>
<dbReference type="SUPFAM" id="SSF52540">
    <property type="entry name" value="P-loop containing nucleoside triphosphate hydrolases"/>
    <property type="match status" value="1"/>
</dbReference>
<evidence type="ECO:0000313" key="14">
    <source>
        <dbReference type="Proteomes" id="UP001211711"/>
    </source>
</evidence>
<dbReference type="EC" id="2.7.10.2" evidence="2"/>
<gene>
    <name evidence="13" type="ORF">PN497_02195</name>
</gene>
<keyword evidence="11" id="KW-0472">Membrane</keyword>
<evidence type="ECO:0000256" key="4">
    <source>
        <dbReference type="ARBA" id="ARBA00022741"/>
    </source>
</evidence>
<evidence type="ECO:0000256" key="3">
    <source>
        <dbReference type="ARBA" id="ARBA00022679"/>
    </source>
</evidence>
<comment type="caution">
    <text evidence="13">The sequence shown here is derived from an EMBL/GenBank/DDBJ whole genome shotgun (WGS) entry which is preliminary data.</text>
</comment>
<feature type="compositionally biased region" description="Polar residues" evidence="10">
    <location>
        <begin position="1"/>
        <end position="22"/>
    </location>
</feature>
<evidence type="ECO:0000256" key="7">
    <source>
        <dbReference type="ARBA" id="ARBA00023137"/>
    </source>
</evidence>
<keyword evidence="4" id="KW-0547">Nucleotide-binding</keyword>
<evidence type="ECO:0000259" key="12">
    <source>
        <dbReference type="Pfam" id="PF13614"/>
    </source>
</evidence>
<evidence type="ECO:0000313" key="13">
    <source>
        <dbReference type="EMBL" id="MDB9440194.1"/>
    </source>
</evidence>
<dbReference type="RefSeq" id="WP_096571321.1">
    <property type="nucleotide sequence ID" value="NZ_JAQMTI010000027.1"/>
</dbReference>
<sequence>MSTIHNQTDKPVNPEQTRNSITPFFPYPPFLDNQQQENQQQREDWNYKEFLSLLRRRIVVVVGVATTVLASVGVKIYLNPQSPPEYESSFTILVETPDNSSELLNLGDNINRTITQSFDYETQILVMLGSDILQNSIKQLQANYPNINYGYLTRGLRISRVGQTKIIQVNYRSQNPVESKDVLEQIAADYLAYSQQQKRNTLIEGLKYIDEELPKIQRRVNQVQATLEQFQRRHNFLGTEVLAEAIGEQITDVNQQLQQLQLPLAQARADWNFLQTEDGVRSILDNYPIYRSLNEELRQLDIQIATQSSVFQDGNPALITLKEKQNNIRPLIEQESELYIQTKRVEAYKLLKSLELNQQELEKKRRILEQKNLELPTLIRQYTEIQRRLAIANESLNRFLSAREDLLIKQSSQMEQGWQLVQSPNLPISPIAVSSTMIRDMIMGIAASISLGIGAALLLEKLDHTYHNALSLKERIKFPVLGNIPFNQEMQQDKSPTFKLKNALIQYSDGQMETTTQRTTVAKRHYTNYANNFIEAIRVLYTNIQLLSSDTPISSITITSSMQGDGKTTIAFYLAQVAATMGKKVLLVDTDLRRPSIHTLANLSNIWGLSSLITTDMSIENVVTLLPAMNELSIITSGPIPPDAPKLLSSGKMKKLMAQFQDTFDLVIYDVPPIVGLADTNYIAPQTDGVVMIVRMDKTDRFVFEQALTDLKNASIDVLGVVANGQHGHSDNYYNYYYHQGEEIS</sequence>
<keyword evidence="9" id="KW-0175">Coiled coil</keyword>
<dbReference type="EMBL" id="JAQMTI010000027">
    <property type="protein sequence ID" value="MDB9440194.1"/>
    <property type="molecule type" value="Genomic_DNA"/>
</dbReference>
<feature type="domain" description="AAA" evidence="12">
    <location>
        <begin position="556"/>
        <end position="692"/>
    </location>
</feature>
<evidence type="ECO:0000256" key="2">
    <source>
        <dbReference type="ARBA" id="ARBA00011903"/>
    </source>
</evidence>
<feature type="transmembrane region" description="Helical" evidence="11">
    <location>
        <begin position="58"/>
        <end position="78"/>
    </location>
</feature>
<dbReference type="CDD" id="cd05387">
    <property type="entry name" value="BY-kinase"/>
    <property type="match status" value="1"/>
</dbReference>
<evidence type="ECO:0000256" key="9">
    <source>
        <dbReference type="SAM" id="Coils"/>
    </source>
</evidence>
<evidence type="ECO:0000256" key="8">
    <source>
        <dbReference type="ARBA" id="ARBA00051245"/>
    </source>
</evidence>
<dbReference type="Gene3D" id="3.40.50.300">
    <property type="entry name" value="P-loop containing nucleotide triphosphate hydrolases"/>
    <property type="match status" value="1"/>
</dbReference>
<organism evidence="13 14">
    <name type="scientific">Sphaerospermopsis kisseleviana CS-549</name>
    <dbReference type="NCBI Taxonomy" id="3021783"/>
    <lineage>
        <taxon>Bacteria</taxon>
        <taxon>Bacillati</taxon>
        <taxon>Cyanobacteriota</taxon>
        <taxon>Cyanophyceae</taxon>
        <taxon>Nostocales</taxon>
        <taxon>Aphanizomenonaceae</taxon>
        <taxon>Sphaerospermopsis</taxon>
        <taxon>Sphaerospermopsis kisseleviana</taxon>
    </lineage>
</organism>
<reference evidence="13 14" key="1">
    <citation type="submission" date="2023-01" db="EMBL/GenBank/DDBJ databases">
        <title>Genomes from the Australian National Cyanobacteria Reference Collection.</title>
        <authorList>
            <person name="Willis A."/>
            <person name="Lee E.M.F."/>
        </authorList>
    </citation>
    <scope>NUCLEOTIDE SEQUENCE [LARGE SCALE GENOMIC DNA]</scope>
    <source>
        <strain evidence="13 14">CS-549</strain>
    </source>
</reference>
<name>A0ABT4ZLJ9_9CYAN</name>
<evidence type="ECO:0000256" key="11">
    <source>
        <dbReference type="SAM" id="Phobius"/>
    </source>
</evidence>
<evidence type="ECO:0000256" key="1">
    <source>
        <dbReference type="ARBA" id="ARBA00007316"/>
    </source>
</evidence>
<feature type="region of interest" description="Disordered" evidence="10">
    <location>
        <begin position="1"/>
        <end position="42"/>
    </location>
</feature>
<keyword evidence="6" id="KW-0067">ATP-binding</keyword>
<keyword evidence="7" id="KW-0829">Tyrosine-protein kinase</keyword>
<evidence type="ECO:0000256" key="5">
    <source>
        <dbReference type="ARBA" id="ARBA00022777"/>
    </source>
</evidence>
<comment type="catalytic activity">
    <reaction evidence="8">
        <text>L-tyrosyl-[protein] + ATP = O-phospho-L-tyrosyl-[protein] + ADP + H(+)</text>
        <dbReference type="Rhea" id="RHEA:10596"/>
        <dbReference type="Rhea" id="RHEA-COMP:10136"/>
        <dbReference type="Rhea" id="RHEA-COMP:20101"/>
        <dbReference type="ChEBI" id="CHEBI:15378"/>
        <dbReference type="ChEBI" id="CHEBI:30616"/>
        <dbReference type="ChEBI" id="CHEBI:46858"/>
        <dbReference type="ChEBI" id="CHEBI:61978"/>
        <dbReference type="ChEBI" id="CHEBI:456216"/>
        <dbReference type="EC" id="2.7.10.2"/>
    </reaction>
</comment>
<evidence type="ECO:0000256" key="10">
    <source>
        <dbReference type="SAM" id="MobiDB-lite"/>
    </source>
</evidence>
<protein>
    <recommendedName>
        <fullName evidence="2">non-specific protein-tyrosine kinase</fullName>
        <ecNumber evidence="2">2.7.10.2</ecNumber>
    </recommendedName>
</protein>
<dbReference type="NCBIfam" id="TIGR01007">
    <property type="entry name" value="eps_fam"/>
    <property type="match status" value="1"/>
</dbReference>
<dbReference type="InterPro" id="IPR027417">
    <property type="entry name" value="P-loop_NTPase"/>
</dbReference>